<name>A0A9W8JU40_9AGAR</name>
<feature type="compositionally biased region" description="Polar residues" evidence="9">
    <location>
        <begin position="45"/>
        <end position="59"/>
    </location>
</feature>
<dbReference type="AlphaFoldDB" id="A0A9W8JU40"/>
<feature type="compositionally biased region" description="Low complexity" evidence="9">
    <location>
        <begin position="228"/>
        <end position="244"/>
    </location>
</feature>
<gene>
    <name evidence="11" type="ORF">NLJ89_g7679</name>
</gene>
<dbReference type="InterPro" id="IPR051653">
    <property type="entry name" value="E3_ligase_sorting_rcpt"/>
</dbReference>
<sequence>MLPPEGSFERFLVDLQTDLRVALTQVEDVPGQQPVQEPQEEYVSAQLSSMQAQPSTVGSANEDMAEAAAVASSPPSSETAPPPASTLEQGDRHEHEVGTRRRDRDNASVSSMPYLEDVTDSDSESEFDEAEEYDDADDSHSAGNGSIPHLGGAAQHDHRQHAHTHTHTHAHTQTHPAPAVHGLGATAGTTNHIDAAGRINWWRLYRFPPIVSTRVELPPIRRQGSGVGTPAPAAAAGSTPTESGPTPDAAQAPPFINLEGSSDTSPVVADPLATTSSTLSPQPSLSPDVPFPSSHSTPSSYVSPSTSSTSSNTNTTPSSSNSNPMPTLTSPPPLMLDAVVPVIVVGLQSVNSEWPPDMPPTQGTDEGIDFFGQPPASGSDGAGVDPIDGEEIDESDPWGVDAQEVGMGAGAEGVGRPNGRPRGWQSRAANAIRNLRPGGRRNAEAGAAGLHNPTQIPSLAAPGSRTFLIYVIGGYYPPDHNIVTGGPTLDSFDALIELADLLGHVKPPTVSKDEIEKSGLETIKASQVAQYEKDGKISSNCTDRCLICLDDYDPEDSVRVMTCRHAFHKNCVDEWLQRGRNNCPACRTTGVSTDIPAPSVPTS</sequence>
<feature type="compositionally biased region" description="Low complexity" evidence="9">
    <location>
        <begin position="66"/>
        <end position="79"/>
    </location>
</feature>
<protein>
    <recommendedName>
        <fullName evidence="10">RING-type domain-containing protein</fullName>
    </recommendedName>
</protein>
<dbReference type="GO" id="GO:0016020">
    <property type="term" value="C:membrane"/>
    <property type="evidence" value="ECO:0007669"/>
    <property type="project" value="UniProtKB-SubCell"/>
</dbReference>
<feature type="domain" description="RING-type" evidence="10">
    <location>
        <begin position="545"/>
        <end position="587"/>
    </location>
</feature>
<organism evidence="11 12">
    <name type="scientific">Agrocybe chaxingu</name>
    <dbReference type="NCBI Taxonomy" id="84603"/>
    <lineage>
        <taxon>Eukaryota</taxon>
        <taxon>Fungi</taxon>
        <taxon>Dikarya</taxon>
        <taxon>Basidiomycota</taxon>
        <taxon>Agaricomycotina</taxon>
        <taxon>Agaricomycetes</taxon>
        <taxon>Agaricomycetidae</taxon>
        <taxon>Agaricales</taxon>
        <taxon>Agaricineae</taxon>
        <taxon>Strophariaceae</taxon>
        <taxon>Agrocybe</taxon>
    </lineage>
</organism>
<keyword evidence="2" id="KW-0812">Transmembrane</keyword>
<dbReference type="OrthoDB" id="8062037at2759"/>
<proteinExistence type="predicted"/>
<keyword evidence="5" id="KW-0862">Zinc</keyword>
<feature type="compositionally biased region" description="Low complexity" evidence="9">
    <location>
        <begin position="271"/>
        <end position="328"/>
    </location>
</feature>
<keyword evidence="12" id="KW-1185">Reference proteome</keyword>
<dbReference type="InterPro" id="IPR001841">
    <property type="entry name" value="Znf_RING"/>
</dbReference>
<dbReference type="PROSITE" id="PS50089">
    <property type="entry name" value="ZF_RING_2"/>
    <property type="match status" value="1"/>
</dbReference>
<feature type="compositionally biased region" description="Basic and acidic residues" evidence="9">
    <location>
        <begin position="89"/>
        <end position="106"/>
    </location>
</feature>
<evidence type="ECO:0000256" key="6">
    <source>
        <dbReference type="ARBA" id="ARBA00022989"/>
    </source>
</evidence>
<feature type="region of interest" description="Disordered" evidence="9">
    <location>
        <begin position="351"/>
        <end position="382"/>
    </location>
</feature>
<keyword evidence="4 8" id="KW-0863">Zinc-finger</keyword>
<dbReference type="SUPFAM" id="SSF57850">
    <property type="entry name" value="RING/U-box"/>
    <property type="match status" value="1"/>
</dbReference>
<reference evidence="11" key="1">
    <citation type="submission" date="2022-07" db="EMBL/GenBank/DDBJ databases">
        <title>Genome Sequence of Agrocybe chaxingu.</title>
        <authorList>
            <person name="Buettner E."/>
        </authorList>
    </citation>
    <scope>NUCLEOTIDE SEQUENCE</scope>
    <source>
        <strain evidence="11">MP-N11</strain>
    </source>
</reference>
<dbReference type="SMART" id="SM00184">
    <property type="entry name" value="RING"/>
    <property type="match status" value="1"/>
</dbReference>
<dbReference type="Proteomes" id="UP001148786">
    <property type="component" value="Unassembled WGS sequence"/>
</dbReference>
<evidence type="ECO:0000256" key="4">
    <source>
        <dbReference type="ARBA" id="ARBA00022771"/>
    </source>
</evidence>
<dbReference type="InterPro" id="IPR013083">
    <property type="entry name" value="Znf_RING/FYVE/PHD"/>
</dbReference>
<evidence type="ECO:0000256" key="8">
    <source>
        <dbReference type="PROSITE-ProRule" id="PRU00175"/>
    </source>
</evidence>
<dbReference type="CDD" id="cd16473">
    <property type="entry name" value="RING-H2_RNF103"/>
    <property type="match status" value="1"/>
</dbReference>
<evidence type="ECO:0000256" key="9">
    <source>
        <dbReference type="SAM" id="MobiDB-lite"/>
    </source>
</evidence>
<dbReference type="PANTHER" id="PTHR47168:SF1">
    <property type="entry name" value="OS02G0798600 PROTEIN"/>
    <property type="match status" value="1"/>
</dbReference>
<evidence type="ECO:0000256" key="5">
    <source>
        <dbReference type="ARBA" id="ARBA00022833"/>
    </source>
</evidence>
<dbReference type="Gene3D" id="3.30.40.10">
    <property type="entry name" value="Zinc/RING finger domain, C3HC4 (zinc finger)"/>
    <property type="match status" value="1"/>
</dbReference>
<evidence type="ECO:0000256" key="7">
    <source>
        <dbReference type="ARBA" id="ARBA00023136"/>
    </source>
</evidence>
<evidence type="ECO:0000259" key="10">
    <source>
        <dbReference type="PROSITE" id="PS50089"/>
    </source>
</evidence>
<comment type="subcellular location">
    <subcellularLocation>
        <location evidence="1">Membrane</location>
        <topology evidence="1">Single-pass membrane protein</topology>
    </subcellularLocation>
</comment>
<feature type="region of interest" description="Disordered" evidence="9">
    <location>
        <begin position="29"/>
        <end position="188"/>
    </location>
</feature>
<dbReference type="EMBL" id="JANKHO010000944">
    <property type="protein sequence ID" value="KAJ3504927.1"/>
    <property type="molecule type" value="Genomic_DNA"/>
</dbReference>
<evidence type="ECO:0000313" key="11">
    <source>
        <dbReference type="EMBL" id="KAJ3504927.1"/>
    </source>
</evidence>
<keyword evidence="6" id="KW-1133">Transmembrane helix</keyword>
<feature type="compositionally biased region" description="Acidic residues" evidence="9">
    <location>
        <begin position="117"/>
        <end position="137"/>
    </location>
</feature>
<evidence type="ECO:0000256" key="2">
    <source>
        <dbReference type="ARBA" id="ARBA00022692"/>
    </source>
</evidence>
<evidence type="ECO:0000256" key="1">
    <source>
        <dbReference type="ARBA" id="ARBA00004167"/>
    </source>
</evidence>
<comment type="caution">
    <text evidence="11">The sequence shown here is derived from an EMBL/GenBank/DDBJ whole genome shotgun (WGS) entry which is preliminary data.</text>
</comment>
<dbReference type="FunFam" id="3.30.40.10:FF:000728">
    <property type="entry name" value="Unplaced genomic scaffold supercont1.4, whole genome shotgun sequence"/>
    <property type="match status" value="1"/>
</dbReference>
<keyword evidence="7" id="KW-0472">Membrane</keyword>
<feature type="region of interest" description="Disordered" evidence="9">
    <location>
        <begin position="221"/>
        <end position="332"/>
    </location>
</feature>
<dbReference type="PANTHER" id="PTHR47168">
    <property type="entry name" value="RING ZINC FINGER DOMAIN SUPERFAMILY PROTEIN-RELATED"/>
    <property type="match status" value="1"/>
</dbReference>
<evidence type="ECO:0000256" key="3">
    <source>
        <dbReference type="ARBA" id="ARBA00022723"/>
    </source>
</evidence>
<feature type="compositionally biased region" description="Basic residues" evidence="9">
    <location>
        <begin position="158"/>
        <end position="172"/>
    </location>
</feature>
<accession>A0A9W8JU40</accession>
<keyword evidence="3" id="KW-0479">Metal-binding</keyword>
<dbReference type="GO" id="GO:0008270">
    <property type="term" value="F:zinc ion binding"/>
    <property type="evidence" value="ECO:0007669"/>
    <property type="project" value="UniProtKB-KW"/>
</dbReference>
<evidence type="ECO:0000313" key="12">
    <source>
        <dbReference type="Proteomes" id="UP001148786"/>
    </source>
</evidence>
<dbReference type="Pfam" id="PF13639">
    <property type="entry name" value="zf-RING_2"/>
    <property type="match status" value="1"/>
</dbReference>
<feature type="compositionally biased region" description="Low complexity" evidence="9">
    <location>
        <begin position="29"/>
        <end position="43"/>
    </location>
</feature>